<dbReference type="PROSITE" id="PS00211">
    <property type="entry name" value="ABC_TRANSPORTER_1"/>
    <property type="match status" value="1"/>
</dbReference>
<reference evidence="10 11" key="1">
    <citation type="submission" date="2020-08" db="EMBL/GenBank/DDBJ databases">
        <title>Genomic Encyclopedia of Type Strains, Phase IV (KMG-IV): sequencing the most valuable type-strain genomes for metagenomic binning, comparative biology and taxonomic classification.</title>
        <authorList>
            <person name="Goeker M."/>
        </authorList>
    </citation>
    <scope>NUCLEOTIDE SEQUENCE [LARGE SCALE GENOMIC DNA]</scope>
    <source>
        <strain evidence="10 11">DSM 7051</strain>
    </source>
</reference>
<keyword evidence="3" id="KW-1003">Cell membrane</keyword>
<evidence type="ECO:0000256" key="8">
    <source>
        <dbReference type="ARBA" id="ARBA00023136"/>
    </source>
</evidence>
<evidence type="ECO:0000256" key="6">
    <source>
        <dbReference type="ARBA" id="ARBA00022840"/>
    </source>
</evidence>
<dbReference type="PANTHER" id="PTHR42788">
    <property type="entry name" value="TAURINE IMPORT ATP-BINDING PROTEIN-RELATED"/>
    <property type="match status" value="1"/>
</dbReference>
<dbReference type="InterPro" id="IPR017871">
    <property type="entry name" value="ABC_transporter-like_CS"/>
</dbReference>
<keyword evidence="6 10" id="KW-0067">ATP-binding</keyword>
<keyword evidence="2" id="KW-0813">Transport</keyword>
<accession>A0A7X0FAS2</accession>
<dbReference type="GO" id="GO:0016887">
    <property type="term" value="F:ATP hydrolysis activity"/>
    <property type="evidence" value="ECO:0007669"/>
    <property type="project" value="InterPro"/>
</dbReference>
<dbReference type="Pfam" id="PF00005">
    <property type="entry name" value="ABC_tran"/>
    <property type="match status" value="1"/>
</dbReference>
<evidence type="ECO:0000259" key="9">
    <source>
        <dbReference type="PROSITE" id="PS50893"/>
    </source>
</evidence>
<comment type="similarity">
    <text evidence="1">Belongs to the ABC transporter superfamily.</text>
</comment>
<dbReference type="AlphaFoldDB" id="A0A7X0FAS2"/>
<feature type="domain" description="ABC transporter" evidence="9">
    <location>
        <begin position="1"/>
        <end position="243"/>
    </location>
</feature>
<dbReference type="GO" id="GO:0005524">
    <property type="term" value="F:ATP binding"/>
    <property type="evidence" value="ECO:0007669"/>
    <property type="project" value="UniProtKB-KW"/>
</dbReference>
<keyword evidence="5" id="KW-0547">Nucleotide-binding</keyword>
<dbReference type="Gene3D" id="3.40.50.300">
    <property type="entry name" value="P-loop containing nucleotide triphosphate hydrolases"/>
    <property type="match status" value="1"/>
</dbReference>
<evidence type="ECO:0000256" key="3">
    <source>
        <dbReference type="ARBA" id="ARBA00022475"/>
    </source>
</evidence>
<dbReference type="RefSeq" id="WP_184700570.1">
    <property type="nucleotide sequence ID" value="NZ_BAABEG010000002.1"/>
</dbReference>
<evidence type="ECO:0000256" key="7">
    <source>
        <dbReference type="ARBA" id="ARBA00022967"/>
    </source>
</evidence>
<dbReference type="InterPro" id="IPR003439">
    <property type="entry name" value="ABC_transporter-like_ATP-bd"/>
</dbReference>
<gene>
    <name evidence="10" type="ORF">GGR00_004069</name>
</gene>
<dbReference type="InterPro" id="IPR050166">
    <property type="entry name" value="ABC_transporter_ATP-bind"/>
</dbReference>
<dbReference type="EMBL" id="JACHOU010000012">
    <property type="protein sequence ID" value="MBB6356261.1"/>
    <property type="molecule type" value="Genomic_DNA"/>
</dbReference>
<keyword evidence="11" id="KW-1185">Reference proteome</keyword>
<evidence type="ECO:0000313" key="10">
    <source>
        <dbReference type="EMBL" id="MBB6356261.1"/>
    </source>
</evidence>
<keyword evidence="7" id="KW-1278">Translocase</keyword>
<proteinExistence type="inferred from homology"/>
<dbReference type="PANTHER" id="PTHR42788:SF18">
    <property type="entry name" value="TAURINE IMPORT ATP-BINDING PROTEIN TAUB"/>
    <property type="match status" value="1"/>
</dbReference>
<dbReference type="PROSITE" id="PS50893">
    <property type="entry name" value="ABC_TRANSPORTER_2"/>
    <property type="match status" value="1"/>
</dbReference>
<dbReference type="CDD" id="cd03293">
    <property type="entry name" value="ABC_NrtD_SsuB_transporters"/>
    <property type="match status" value="1"/>
</dbReference>
<dbReference type="Proteomes" id="UP000536262">
    <property type="component" value="Unassembled WGS sequence"/>
</dbReference>
<protein>
    <submittedName>
        <fullName evidence="10">NitT/TauT family transport system ATP-binding protein</fullName>
    </submittedName>
</protein>
<dbReference type="SMART" id="SM00382">
    <property type="entry name" value="AAA"/>
    <property type="match status" value="1"/>
</dbReference>
<organism evidence="10 11">
    <name type="scientific">Aminobacter aganoensis</name>
    <dbReference type="NCBI Taxonomy" id="83264"/>
    <lineage>
        <taxon>Bacteria</taxon>
        <taxon>Pseudomonadati</taxon>
        <taxon>Pseudomonadota</taxon>
        <taxon>Alphaproteobacteria</taxon>
        <taxon>Hyphomicrobiales</taxon>
        <taxon>Phyllobacteriaceae</taxon>
        <taxon>Aminobacter</taxon>
    </lineage>
</organism>
<comment type="caution">
    <text evidence="10">The sequence shown here is derived from an EMBL/GenBank/DDBJ whole genome shotgun (WGS) entry which is preliminary data.</text>
</comment>
<dbReference type="InterPro" id="IPR003593">
    <property type="entry name" value="AAA+_ATPase"/>
</dbReference>
<evidence type="ECO:0000313" key="11">
    <source>
        <dbReference type="Proteomes" id="UP000536262"/>
    </source>
</evidence>
<name>A0A7X0FAS2_9HYPH</name>
<keyword evidence="4" id="KW-0997">Cell inner membrane</keyword>
<dbReference type="InterPro" id="IPR027417">
    <property type="entry name" value="P-loop_NTPase"/>
</dbReference>
<evidence type="ECO:0000256" key="1">
    <source>
        <dbReference type="ARBA" id="ARBA00005417"/>
    </source>
</evidence>
<sequence length="266" mass="28959">MQLYEVLADQISHQWTSKNRPPTLAIDNVSCAFPAGKVTAIVGPSGCGKSTLLLILRGLIESTQGAIRFRYTNGSGAIVDGAPARMATVWQSFNLLPWRTVLDNVAFGLELASVSKEERYAKAHEAIKAVELGGFEGHFPSQLSGGMRQRVGLARGLVMSPDILLLDEPFGALDAQTRVYMQEQLAGLVETAGKTVILVTHSIEEAVFLSDHVIVMTARPGRVAATRDIPLPRPRAIEVQNDPRFSALFTEIYDVLRDEVVKSMMG</sequence>
<evidence type="ECO:0000256" key="2">
    <source>
        <dbReference type="ARBA" id="ARBA00022448"/>
    </source>
</evidence>
<evidence type="ECO:0000256" key="5">
    <source>
        <dbReference type="ARBA" id="ARBA00022741"/>
    </source>
</evidence>
<evidence type="ECO:0000256" key="4">
    <source>
        <dbReference type="ARBA" id="ARBA00022519"/>
    </source>
</evidence>
<dbReference type="SUPFAM" id="SSF52540">
    <property type="entry name" value="P-loop containing nucleoside triphosphate hydrolases"/>
    <property type="match status" value="1"/>
</dbReference>
<keyword evidence="8" id="KW-0472">Membrane</keyword>